<comment type="caution">
    <text evidence="1">The sequence shown here is derived from an EMBL/GenBank/DDBJ whole genome shotgun (WGS) entry which is preliminary data.</text>
</comment>
<protein>
    <recommendedName>
        <fullName evidence="3">Response regulatory domain-containing protein</fullName>
    </recommendedName>
</protein>
<evidence type="ECO:0000313" key="1">
    <source>
        <dbReference type="EMBL" id="MCV2368753.1"/>
    </source>
</evidence>
<dbReference type="InterPro" id="IPR011006">
    <property type="entry name" value="CheY-like_superfamily"/>
</dbReference>
<proteinExistence type="predicted"/>
<dbReference type="Proteomes" id="UP001209701">
    <property type="component" value="Unassembled WGS sequence"/>
</dbReference>
<keyword evidence="2" id="KW-1185">Reference proteome</keyword>
<accession>A0ABT2YFC5</accession>
<dbReference type="EMBL" id="JAJIRN010000005">
    <property type="protein sequence ID" value="MCV2368753.1"/>
    <property type="molecule type" value="Genomic_DNA"/>
</dbReference>
<evidence type="ECO:0008006" key="3">
    <source>
        <dbReference type="Google" id="ProtNLM"/>
    </source>
</evidence>
<dbReference type="Gene3D" id="1.10.10.60">
    <property type="entry name" value="Homeodomain-like"/>
    <property type="match status" value="1"/>
</dbReference>
<dbReference type="SUPFAM" id="SSF52172">
    <property type="entry name" value="CheY-like"/>
    <property type="match status" value="1"/>
</dbReference>
<gene>
    <name evidence="1" type="ORF">LNV07_11710</name>
</gene>
<name>A0ABT2YFC5_9BURK</name>
<reference evidence="1 2" key="1">
    <citation type="submission" date="2021-11" db="EMBL/GenBank/DDBJ databases">
        <authorList>
            <person name="Liang Q."/>
            <person name="Mou H."/>
            <person name="Liu Z."/>
        </authorList>
    </citation>
    <scope>NUCLEOTIDE SEQUENCE [LARGE SCALE GENOMIC DNA]</scope>
    <source>
        <strain evidence="1 2">CHU3</strain>
    </source>
</reference>
<organism evidence="1 2">
    <name type="scientific">Roseateles oligotrophus</name>
    <dbReference type="NCBI Taxonomy" id="1769250"/>
    <lineage>
        <taxon>Bacteria</taxon>
        <taxon>Pseudomonadati</taxon>
        <taxon>Pseudomonadota</taxon>
        <taxon>Betaproteobacteria</taxon>
        <taxon>Burkholderiales</taxon>
        <taxon>Sphaerotilaceae</taxon>
        <taxon>Roseateles</taxon>
    </lineage>
</organism>
<evidence type="ECO:0000313" key="2">
    <source>
        <dbReference type="Proteomes" id="UP001209701"/>
    </source>
</evidence>
<sequence>MQPSHAILLIDDDARSIRLLSEMLRSEGYRLFAALGGRAGFDQAMQMQMPSVQGHTSSGRHPHHFLDRFGPACSFICAWRIGREATCGPRRIGAQVPMPWRRARNLSHTPTLRELAHAVASNERSLSEVFHQNTGLSVFEFLRLERFRAACDLLLHKRDAHEPYRRGAWLQDPDLVLAGVSRPKRYEPEGIPPECRALA</sequence>